<keyword evidence="1" id="KW-0812">Transmembrane</keyword>
<reference evidence="4 6" key="2">
    <citation type="submission" date="2016-10" db="EMBL/GenBank/DDBJ databases">
        <authorList>
            <person name="Varghese N."/>
            <person name="Submissions S."/>
        </authorList>
    </citation>
    <scope>NUCLEOTIDE SEQUENCE [LARGE SCALE GENOMIC DNA]</scope>
    <source>
        <strain evidence="4 6">CGMCC 1.7071</strain>
    </source>
</reference>
<evidence type="ECO:0000256" key="1">
    <source>
        <dbReference type="SAM" id="Phobius"/>
    </source>
</evidence>
<evidence type="ECO:0000313" key="4">
    <source>
        <dbReference type="EMBL" id="SEN67460.1"/>
    </source>
</evidence>
<feature type="transmembrane region" description="Helical" evidence="1">
    <location>
        <begin position="179"/>
        <end position="199"/>
    </location>
</feature>
<dbReference type="EMBL" id="FNXB01000008">
    <property type="protein sequence ID" value="SEH70891.1"/>
    <property type="molecule type" value="Genomic_DNA"/>
</dbReference>
<reference evidence="3" key="3">
    <citation type="submission" date="2016-10" db="EMBL/GenBank/DDBJ databases">
        <authorList>
            <person name="de Groot N.N."/>
        </authorList>
    </citation>
    <scope>NUCLEOTIDE SEQUENCE [LARGE SCALE GENOMIC DNA]</scope>
    <source>
        <strain evidence="3">CCBAU85039</strain>
    </source>
</reference>
<feature type="transmembrane region" description="Helical" evidence="1">
    <location>
        <begin position="141"/>
        <end position="167"/>
    </location>
</feature>
<feature type="transmembrane region" description="Helical" evidence="1">
    <location>
        <begin position="66"/>
        <end position="90"/>
    </location>
</feature>
<feature type="transmembrane region" description="Helical" evidence="1">
    <location>
        <begin position="96"/>
        <end position="129"/>
    </location>
</feature>
<accession>A0A1H8IF78</accession>
<dbReference type="STRING" id="501024.RTCCBAU85039_1907"/>
<protein>
    <submittedName>
        <fullName evidence="3">HupE / UreJ protein</fullName>
    </submittedName>
    <submittedName>
        <fullName evidence="4">Urease accessory protein</fullName>
    </submittedName>
</protein>
<keyword evidence="1" id="KW-0472">Membrane</keyword>
<dbReference type="Proteomes" id="UP000183063">
    <property type="component" value="Unassembled WGS sequence"/>
</dbReference>
<dbReference type="RefSeq" id="WP_072373714.1">
    <property type="nucleotide sequence ID" value="NZ_FNXB01000008.1"/>
</dbReference>
<evidence type="ECO:0000313" key="5">
    <source>
        <dbReference type="Proteomes" id="UP000183063"/>
    </source>
</evidence>
<reference evidence="5" key="1">
    <citation type="submission" date="2016-10" db="EMBL/GenBank/DDBJ databases">
        <authorList>
            <person name="Wibberg D."/>
        </authorList>
    </citation>
    <scope>NUCLEOTIDE SEQUENCE [LARGE SCALE GENOMIC DNA]</scope>
</reference>
<dbReference type="AlphaFoldDB" id="A0A1H8IF78"/>
<feature type="signal peptide" evidence="2">
    <location>
        <begin position="1"/>
        <end position="24"/>
    </location>
</feature>
<sequence>MFSKSIKFNILLAAGALAPSLAFAHTGVGQTVGFLHGFSHPVSGLDHMLAMVLVGLIAWQIGGRALWLVPLTFVLVMAIGGALGMMGIAVPFVEAGIALSVIVLGAVVALGIQAPVAIAAGLVGLFAIFHGHAHGSEMPAAAGGVAYAAGFMLATAALHLAGIGLGYLIGKVSERRGAVIARSAGGIAALAGVAFLTGLV</sequence>
<evidence type="ECO:0000313" key="3">
    <source>
        <dbReference type="EMBL" id="SEH70891.1"/>
    </source>
</evidence>
<feature type="transmembrane region" description="Helical" evidence="1">
    <location>
        <begin position="40"/>
        <end position="59"/>
    </location>
</feature>
<evidence type="ECO:0000313" key="6">
    <source>
        <dbReference type="Proteomes" id="UP000198939"/>
    </source>
</evidence>
<dbReference type="OrthoDB" id="9808192at2"/>
<dbReference type="PIRSF" id="PIRSF016919">
    <property type="entry name" value="HupE_UreJ"/>
    <property type="match status" value="1"/>
</dbReference>
<feature type="chain" id="PRO_5030029537" evidence="2">
    <location>
        <begin position="25"/>
        <end position="200"/>
    </location>
</feature>
<gene>
    <name evidence="3" type="ORF">RTCCBAU85039_1907</name>
    <name evidence="4" type="ORF">SAMN05216228_1006120</name>
</gene>
<dbReference type="InterPro" id="IPR007038">
    <property type="entry name" value="HupE_UreJ"/>
</dbReference>
<dbReference type="Pfam" id="PF04955">
    <property type="entry name" value="HupE_UreJ"/>
    <property type="match status" value="1"/>
</dbReference>
<organism evidence="3 5">
    <name type="scientific">Rhizobium tibeticum</name>
    <dbReference type="NCBI Taxonomy" id="501024"/>
    <lineage>
        <taxon>Bacteria</taxon>
        <taxon>Pseudomonadati</taxon>
        <taxon>Pseudomonadota</taxon>
        <taxon>Alphaproteobacteria</taxon>
        <taxon>Hyphomicrobiales</taxon>
        <taxon>Rhizobiaceae</taxon>
        <taxon>Rhizobium/Agrobacterium group</taxon>
        <taxon>Rhizobium</taxon>
    </lineage>
</organism>
<proteinExistence type="predicted"/>
<keyword evidence="1" id="KW-1133">Transmembrane helix</keyword>
<keyword evidence="2" id="KW-0732">Signal</keyword>
<name>A0A1H8IF78_9HYPH</name>
<keyword evidence="6" id="KW-1185">Reference proteome</keyword>
<dbReference type="Proteomes" id="UP000198939">
    <property type="component" value="Unassembled WGS sequence"/>
</dbReference>
<dbReference type="EMBL" id="FOCV01000006">
    <property type="protein sequence ID" value="SEN67460.1"/>
    <property type="molecule type" value="Genomic_DNA"/>
</dbReference>
<evidence type="ECO:0000256" key="2">
    <source>
        <dbReference type="SAM" id="SignalP"/>
    </source>
</evidence>